<accession>A0A5B2WM66</accession>
<dbReference type="OrthoDB" id="3709446at2"/>
<dbReference type="AlphaFoldDB" id="A0A5B2WM66"/>
<comment type="caution">
    <text evidence="1">The sequence shown here is derived from an EMBL/GenBank/DDBJ whole genome shotgun (WGS) entry which is preliminary data.</text>
</comment>
<evidence type="ECO:0000313" key="2">
    <source>
        <dbReference type="Proteomes" id="UP000323454"/>
    </source>
</evidence>
<reference evidence="1 2" key="2">
    <citation type="submission" date="2019-09" db="EMBL/GenBank/DDBJ databases">
        <authorList>
            <person name="Jin C."/>
        </authorList>
    </citation>
    <scope>NUCLEOTIDE SEQUENCE [LARGE SCALE GENOMIC DNA]</scope>
    <source>
        <strain evidence="1 2">AN110305</strain>
    </source>
</reference>
<sequence>MSVMLQDRTADLVAGYENYTTAQELTLAVAEGYEDLVAKSTPITITITTTTLIFSCQHD</sequence>
<name>A0A5B2WM66_9PSEU</name>
<organism evidence="1 2">
    <name type="scientific">Solihabitans fulvus</name>
    <dbReference type="NCBI Taxonomy" id="1892852"/>
    <lineage>
        <taxon>Bacteria</taxon>
        <taxon>Bacillati</taxon>
        <taxon>Actinomycetota</taxon>
        <taxon>Actinomycetes</taxon>
        <taxon>Pseudonocardiales</taxon>
        <taxon>Pseudonocardiaceae</taxon>
        <taxon>Solihabitans</taxon>
    </lineage>
</organism>
<evidence type="ECO:0000313" key="1">
    <source>
        <dbReference type="EMBL" id="KAA2253093.1"/>
    </source>
</evidence>
<dbReference type="NCBIfam" id="NF038146">
    <property type="entry name" value="LxmA_leader"/>
    <property type="match status" value="1"/>
</dbReference>
<reference evidence="1 2" key="1">
    <citation type="submission" date="2019-09" db="EMBL/GenBank/DDBJ databases">
        <title>Goodfellowia gen. nov., a new genus of the Pseudonocardineae related to Actinoalloteichus, containing Goodfellowia coeruleoviolacea gen. nov., comb. nov. gen. nov., comb. nov.</title>
        <authorList>
            <person name="Labeda D."/>
        </authorList>
    </citation>
    <scope>NUCLEOTIDE SEQUENCE [LARGE SCALE GENOMIC DNA]</scope>
    <source>
        <strain evidence="1 2">AN110305</strain>
    </source>
</reference>
<keyword evidence="2" id="KW-1185">Reference proteome</keyword>
<proteinExistence type="predicted"/>
<dbReference type="InterPro" id="IPR049906">
    <property type="entry name" value="LxmA-like_leader"/>
</dbReference>
<dbReference type="Proteomes" id="UP000323454">
    <property type="component" value="Unassembled WGS sequence"/>
</dbReference>
<dbReference type="EMBL" id="VUOB01000068">
    <property type="protein sequence ID" value="KAA2253093.1"/>
    <property type="molecule type" value="Genomic_DNA"/>
</dbReference>
<protein>
    <submittedName>
        <fullName evidence="1">Uncharacterized protein</fullName>
    </submittedName>
</protein>
<gene>
    <name evidence="1" type="ORF">F0L68_33630</name>
</gene>
<dbReference type="RefSeq" id="WP_149853922.1">
    <property type="nucleotide sequence ID" value="NZ_VUOB01000068.1"/>
</dbReference>